<reference evidence="2 3" key="1">
    <citation type="submission" date="2020-03" db="EMBL/GenBank/DDBJ databases">
        <title>Metabolic flexibility allows generalist bacteria to become dominant in a frequently disturbed ecosystem.</title>
        <authorList>
            <person name="Chen Y.-J."/>
            <person name="Leung P.M."/>
            <person name="Bay S.K."/>
            <person name="Hugenholtz P."/>
            <person name="Kessler A.J."/>
            <person name="Shelley G."/>
            <person name="Waite D.W."/>
            <person name="Cook P.L."/>
            <person name="Greening C."/>
        </authorList>
    </citation>
    <scope>NUCLEOTIDE SEQUENCE [LARGE SCALE GENOMIC DNA]</scope>
    <source>
        <strain evidence="2">SS_bin_28</strain>
    </source>
</reference>
<evidence type="ECO:0000313" key="3">
    <source>
        <dbReference type="Proteomes" id="UP000547674"/>
    </source>
</evidence>
<dbReference type="GO" id="GO:0030170">
    <property type="term" value="F:pyridoxal phosphate binding"/>
    <property type="evidence" value="ECO:0007669"/>
    <property type="project" value="InterPro"/>
</dbReference>
<dbReference type="AlphaFoldDB" id="A0A7Y2EB05"/>
<accession>A0A7Y2EB05</accession>
<name>A0A7Y2EB05_UNCEI</name>
<dbReference type="Pfam" id="PF03476">
    <property type="entry name" value="MOSC_N"/>
    <property type="match status" value="1"/>
</dbReference>
<dbReference type="Pfam" id="PF03473">
    <property type="entry name" value="MOSC"/>
    <property type="match status" value="1"/>
</dbReference>
<dbReference type="GO" id="GO:0030151">
    <property type="term" value="F:molybdenum ion binding"/>
    <property type="evidence" value="ECO:0007669"/>
    <property type="project" value="InterPro"/>
</dbReference>
<proteinExistence type="predicted"/>
<dbReference type="PROSITE" id="PS51340">
    <property type="entry name" value="MOSC"/>
    <property type="match status" value="1"/>
</dbReference>
<evidence type="ECO:0000259" key="1">
    <source>
        <dbReference type="PROSITE" id="PS51340"/>
    </source>
</evidence>
<dbReference type="Gene3D" id="2.40.33.20">
    <property type="entry name" value="PK beta-barrel domain-like"/>
    <property type="match status" value="1"/>
</dbReference>
<dbReference type="InterPro" id="IPR005303">
    <property type="entry name" value="MOCOS_middle"/>
</dbReference>
<comment type="caution">
    <text evidence="2">The sequence shown here is derived from an EMBL/GenBank/DDBJ whole genome shotgun (WGS) entry which is preliminary data.</text>
</comment>
<dbReference type="InterPro" id="IPR011037">
    <property type="entry name" value="Pyrv_Knase-like_insert_dom_sf"/>
</dbReference>
<dbReference type="EMBL" id="JABDJR010000287">
    <property type="protein sequence ID" value="NNF06564.1"/>
    <property type="molecule type" value="Genomic_DNA"/>
</dbReference>
<evidence type="ECO:0000313" key="2">
    <source>
        <dbReference type="EMBL" id="NNF06564.1"/>
    </source>
</evidence>
<protein>
    <submittedName>
        <fullName evidence="2">MOSC domain-containing protein</fullName>
    </submittedName>
</protein>
<gene>
    <name evidence="2" type="ORF">HKN21_07370</name>
</gene>
<feature type="domain" description="MOSC" evidence="1">
    <location>
        <begin position="95"/>
        <end position="240"/>
    </location>
</feature>
<dbReference type="InterPro" id="IPR005302">
    <property type="entry name" value="MoCF_Sase_C"/>
</dbReference>
<dbReference type="Proteomes" id="UP000547674">
    <property type="component" value="Unassembled WGS sequence"/>
</dbReference>
<dbReference type="SUPFAM" id="SSF50800">
    <property type="entry name" value="PK beta-barrel domain-like"/>
    <property type="match status" value="1"/>
</dbReference>
<sequence>MRTKVGEVEALFRYPVKSMSGETLEDAELGWHGLQGDRRLALRRLDDQRGFPWLTASKLPELIRFKPVRRGTSDHESLPTHVRTPEGEELELFGQELAARVSDRHGSPVEMTHLDRGIFDEASVSLITSATVAKLTKLAGQSPDTRRFRPNILISLQESQPFGEDAWVGGLLSFGEEDAAVIAITNWDVRCSMVNFDPDSGAVNPEVLKAVVRERNNKAGVYGAVMRRGRLAVGQSIYLKPLENQKPE</sequence>
<dbReference type="GO" id="GO:0003824">
    <property type="term" value="F:catalytic activity"/>
    <property type="evidence" value="ECO:0007669"/>
    <property type="project" value="InterPro"/>
</dbReference>
<organism evidence="2 3">
    <name type="scientific">Eiseniibacteriota bacterium</name>
    <dbReference type="NCBI Taxonomy" id="2212470"/>
    <lineage>
        <taxon>Bacteria</taxon>
        <taxon>Candidatus Eiseniibacteriota</taxon>
    </lineage>
</organism>